<proteinExistence type="predicted"/>
<dbReference type="STRING" id="147645.A6J80_11390"/>
<sequence>MFDAAATRRIGVANLEGIRKGSMRGFKTGGLVSSLPAPALSPANRDAAPGGASDGVRRMEINANISGTGNAEIRDGVTLMIQQAFDGFIRDMLPTQVRAIVNDRWGS</sequence>
<name>A0A1V0GST0_9RHOB</name>
<gene>
    <name evidence="2" type="ORF">A6J80_11390</name>
</gene>
<accession>A0A1V0GST0</accession>
<organism evidence="2 3">
    <name type="scientific">Paracoccus yeei</name>
    <dbReference type="NCBI Taxonomy" id="147645"/>
    <lineage>
        <taxon>Bacteria</taxon>
        <taxon>Pseudomonadati</taxon>
        <taxon>Pseudomonadota</taxon>
        <taxon>Alphaproteobacteria</taxon>
        <taxon>Rhodobacterales</taxon>
        <taxon>Paracoccaceae</taxon>
        <taxon>Paracoccus</taxon>
    </lineage>
</organism>
<dbReference type="EMBL" id="CP020442">
    <property type="protein sequence ID" value="ARC36893.1"/>
    <property type="molecule type" value="Genomic_DNA"/>
</dbReference>
<feature type="region of interest" description="Disordered" evidence="1">
    <location>
        <begin position="36"/>
        <end position="55"/>
    </location>
</feature>
<dbReference type="KEGG" id="pye:A6J80_11390"/>
<keyword evidence="3" id="KW-1185">Reference proteome</keyword>
<evidence type="ECO:0000256" key="1">
    <source>
        <dbReference type="SAM" id="MobiDB-lite"/>
    </source>
</evidence>
<reference evidence="2" key="1">
    <citation type="submission" date="2017-12" db="EMBL/GenBank/DDBJ databases">
        <title>FDA dAtabase for Regulatory Grade micrObial Sequences (FDA-ARGOS): Supporting development and validation of Infectious Disease Dx tests.</title>
        <authorList>
            <person name="Campos J."/>
            <person name="Goldberg B."/>
            <person name="Tallon L."/>
            <person name="Sadzewicz L."/>
            <person name="Sengamalay N."/>
            <person name="Ott S."/>
            <person name="Godinez A."/>
            <person name="Nagaraj S."/>
            <person name="Vyas G."/>
            <person name="Aluvathingal J."/>
            <person name="Nadendla S."/>
            <person name="Geyer C."/>
            <person name="Nandy P."/>
            <person name="Hobson J."/>
            <person name="Sichtig H."/>
        </authorList>
    </citation>
    <scope>NUCLEOTIDE SEQUENCE</scope>
    <source>
        <strain evidence="2">FDAARGOS_252</strain>
    </source>
</reference>
<dbReference type="AlphaFoldDB" id="A0A1V0GST0"/>
<protein>
    <submittedName>
        <fullName evidence="2">Uncharacterized protein</fullName>
    </submittedName>
</protein>
<dbReference type="RefSeq" id="WP_080621575.1">
    <property type="nucleotide sequence ID" value="NZ_CAWMZI010000001.1"/>
</dbReference>
<dbReference type="Proteomes" id="UP000191257">
    <property type="component" value="Chromosome"/>
</dbReference>
<evidence type="ECO:0000313" key="3">
    <source>
        <dbReference type="Proteomes" id="UP000191257"/>
    </source>
</evidence>
<evidence type="ECO:0000313" key="2">
    <source>
        <dbReference type="EMBL" id="ARC36893.1"/>
    </source>
</evidence>